<dbReference type="GO" id="GO:0003723">
    <property type="term" value="F:RNA binding"/>
    <property type="evidence" value="ECO:0007669"/>
    <property type="project" value="InterPro"/>
</dbReference>
<proteinExistence type="predicted"/>
<dbReference type="RefSeq" id="WP_194416515.1">
    <property type="nucleotide sequence ID" value="NZ_JACXXJ020000005.1"/>
</dbReference>
<dbReference type="PRINTS" id="PR00866">
    <property type="entry name" value="RNADNAPOLMS"/>
</dbReference>
<sequence>MRRKLVRSSIERYDLERSPFAQRPTQRDIGDLLGTTRNHLRYLVTHKEHFIVRRQEEIGKKKKLRELKFPVADLRGVHERLKYHLNKIRQPSYLFSPRRHRGQRDNAALHLGQNQYLTLDLKQFYPSTTATMVRRWFQDEMGIYPDVAGLLTHLATIDDHVSFGSPLTPVLCTLIHRPMFDKIADLCGSHGLRYSLWVDDLTISGRFVHGDIVCEIRKIIADAGLRSHKIRFRTGSRPVYITGIGVVGRELVAPNSLNLRIKELWEALHLAETLDERDDCIQALLAQLGTQRHICGASSAIGRKAADQMNALRQKRRKMHLEAAEKAAADRLPRSATIVQAPEDAPFDLG</sequence>
<dbReference type="GO" id="GO:0046872">
    <property type="term" value="F:metal ion binding"/>
    <property type="evidence" value="ECO:0007669"/>
    <property type="project" value="UniProtKB-KW"/>
</dbReference>
<evidence type="ECO:0000256" key="4">
    <source>
        <dbReference type="ARBA" id="ARBA00022842"/>
    </source>
</evidence>
<evidence type="ECO:0000256" key="1">
    <source>
        <dbReference type="ARBA" id="ARBA00022679"/>
    </source>
</evidence>
<comment type="caution">
    <text evidence="6">The sequence shown here is derived from an EMBL/GenBank/DDBJ whole genome shotgun (WGS) entry which is preliminary data.</text>
</comment>
<keyword evidence="3" id="KW-0479">Metal-binding</keyword>
<name>A0AAE2RAU7_AGRVI</name>
<dbReference type="CDD" id="cd03487">
    <property type="entry name" value="RT_Bac_retron_II"/>
    <property type="match status" value="1"/>
</dbReference>
<dbReference type="GO" id="GO:0003964">
    <property type="term" value="F:RNA-directed DNA polymerase activity"/>
    <property type="evidence" value="ECO:0007669"/>
    <property type="project" value="UniProtKB-KW"/>
</dbReference>
<dbReference type="InterPro" id="IPR000123">
    <property type="entry name" value="Reverse_transcriptase_msDNA"/>
</dbReference>
<accession>A0AAE2RAU7</accession>
<evidence type="ECO:0000256" key="3">
    <source>
        <dbReference type="ARBA" id="ARBA00022723"/>
    </source>
</evidence>
<keyword evidence="4" id="KW-0460">Magnesium</keyword>
<evidence type="ECO:0000313" key="7">
    <source>
        <dbReference type="Proteomes" id="UP000655037"/>
    </source>
</evidence>
<evidence type="ECO:0000256" key="2">
    <source>
        <dbReference type="ARBA" id="ARBA00022695"/>
    </source>
</evidence>
<dbReference type="AlphaFoldDB" id="A0AAE2RAU7"/>
<dbReference type="EMBL" id="JACXXJ020000005">
    <property type="protein sequence ID" value="MBF2715075.1"/>
    <property type="molecule type" value="Genomic_DNA"/>
</dbReference>
<keyword evidence="5 6" id="KW-0695">RNA-directed DNA polymerase</keyword>
<evidence type="ECO:0000256" key="5">
    <source>
        <dbReference type="ARBA" id="ARBA00022918"/>
    </source>
</evidence>
<evidence type="ECO:0000313" key="6">
    <source>
        <dbReference type="EMBL" id="MBF2715075.1"/>
    </source>
</evidence>
<gene>
    <name evidence="6" type="ORF">IEI95_012720</name>
</gene>
<protein>
    <submittedName>
        <fullName evidence="6">RNA-directed DNA polymerase</fullName>
    </submittedName>
</protein>
<reference evidence="6" key="1">
    <citation type="submission" date="2020-11" db="EMBL/GenBank/DDBJ databases">
        <title>Agrobacterium vitis strain K377 genome.</title>
        <authorList>
            <person name="Xi H."/>
        </authorList>
    </citation>
    <scope>NUCLEOTIDE SEQUENCE</scope>
    <source>
        <strain evidence="6">K377</strain>
    </source>
</reference>
<keyword evidence="2" id="KW-0548">Nucleotidyltransferase</keyword>
<dbReference type="Proteomes" id="UP000655037">
    <property type="component" value="Unassembled WGS sequence"/>
</dbReference>
<keyword evidence="1" id="KW-0808">Transferase</keyword>
<organism evidence="6 7">
    <name type="scientific">Agrobacterium vitis</name>
    <name type="common">Rhizobium vitis</name>
    <dbReference type="NCBI Taxonomy" id="373"/>
    <lineage>
        <taxon>Bacteria</taxon>
        <taxon>Pseudomonadati</taxon>
        <taxon>Pseudomonadota</taxon>
        <taxon>Alphaproteobacteria</taxon>
        <taxon>Hyphomicrobiales</taxon>
        <taxon>Rhizobiaceae</taxon>
        <taxon>Rhizobium/Agrobacterium group</taxon>
        <taxon>Agrobacterium</taxon>
    </lineage>
</organism>